<evidence type="ECO:0000256" key="4">
    <source>
        <dbReference type="ARBA" id="ARBA00022741"/>
    </source>
</evidence>
<comment type="catalytic activity">
    <reaction evidence="7">
        <text>L-threonyl-[protein] + ATP = O-phospho-L-threonyl-[protein] + ADP + H(+)</text>
        <dbReference type="Rhea" id="RHEA:46608"/>
        <dbReference type="Rhea" id="RHEA-COMP:11060"/>
        <dbReference type="Rhea" id="RHEA-COMP:11605"/>
        <dbReference type="ChEBI" id="CHEBI:15378"/>
        <dbReference type="ChEBI" id="CHEBI:30013"/>
        <dbReference type="ChEBI" id="CHEBI:30616"/>
        <dbReference type="ChEBI" id="CHEBI:61977"/>
        <dbReference type="ChEBI" id="CHEBI:456216"/>
        <dbReference type="EC" id="2.7.11.1"/>
    </reaction>
</comment>
<keyword evidence="3" id="KW-0808">Transferase</keyword>
<dbReference type="PANTHER" id="PTHR47634:SF9">
    <property type="entry name" value="PROTEIN KINASE DOMAIN-CONTAINING PROTEIN-RELATED"/>
    <property type="match status" value="1"/>
</dbReference>
<dbReference type="VEuPathDB" id="FungiDB:F4678DRAFT_480827"/>
<dbReference type="Pfam" id="PF00069">
    <property type="entry name" value="Pkinase"/>
    <property type="match status" value="1"/>
</dbReference>
<dbReference type="SMART" id="SM00220">
    <property type="entry name" value="S_TKc"/>
    <property type="match status" value="1"/>
</dbReference>
<evidence type="ECO:0000256" key="11">
    <source>
        <dbReference type="SAM" id="Phobius"/>
    </source>
</evidence>
<comment type="catalytic activity">
    <reaction evidence="8">
        <text>L-seryl-[protein] + ATP = O-phospho-L-seryl-[protein] + ADP + H(+)</text>
        <dbReference type="Rhea" id="RHEA:17989"/>
        <dbReference type="Rhea" id="RHEA-COMP:9863"/>
        <dbReference type="Rhea" id="RHEA-COMP:11604"/>
        <dbReference type="ChEBI" id="CHEBI:15378"/>
        <dbReference type="ChEBI" id="CHEBI:29999"/>
        <dbReference type="ChEBI" id="CHEBI:30616"/>
        <dbReference type="ChEBI" id="CHEBI:83421"/>
        <dbReference type="ChEBI" id="CHEBI:456216"/>
        <dbReference type="EC" id="2.7.11.1"/>
    </reaction>
</comment>
<dbReference type="Gene3D" id="1.10.510.10">
    <property type="entry name" value="Transferase(Phosphotransferase) domain 1"/>
    <property type="match status" value="1"/>
</dbReference>
<evidence type="ECO:0000256" key="7">
    <source>
        <dbReference type="ARBA" id="ARBA00047899"/>
    </source>
</evidence>
<dbReference type="Gene3D" id="3.30.200.20">
    <property type="entry name" value="Phosphorylase Kinase, domain 1"/>
    <property type="match status" value="1"/>
</dbReference>
<dbReference type="GO" id="GO:0004674">
    <property type="term" value="F:protein serine/threonine kinase activity"/>
    <property type="evidence" value="ECO:0007669"/>
    <property type="project" value="UniProtKB-KW"/>
</dbReference>
<feature type="domain" description="Protein kinase" evidence="12">
    <location>
        <begin position="67"/>
        <end position="462"/>
    </location>
</feature>
<dbReference type="InterPro" id="IPR051334">
    <property type="entry name" value="SRPK"/>
</dbReference>
<keyword evidence="5" id="KW-0418">Kinase</keyword>
<gene>
    <name evidence="13" type="ORF">NPX13_g916</name>
</gene>
<dbReference type="PROSITE" id="PS00107">
    <property type="entry name" value="PROTEIN_KINASE_ATP"/>
    <property type="match status" value="1"/>
</dbReference>
<evidence type="ECO:0000259" key="12">
    <source>
        <dbReference type="PROSITE" id="PS50011"/>
    </source>
</evidence>
<keyword evidence="4 9" id="KW-0547">Nucleotide-binding</keyword>
<evidence type="ECO:0000256" key="9">
    <source>
        <dbReference type="PROSITE-ProRule" id="PRU10141"/>
    </source>
</evidence>
<evidence type="ECO:0000256" key="2">
    <source>
        <dbReference type="ARBA" id="ARBA00022527"/>
    </source>
</evidence>
<evidence type="ECO:0000256" key="3">
    <source>
        <dbReference type="ARBA" id="ARBA00022679"/>
    </source>
</evidence>
<dbReference type="SUPFAM" id="SSF56112">
    <property type="entry name" value="Protein kinase-like (PK-like)"/>
    <property type="match status" value="1"/>
</dbReference>
<feature type="transmembrane region" description="Helical" evidence="11">
    <location>
        <begin position="514"/>
        <end position="535"/>
    </location>
</feature>
<keyword evidence="6 9" id="KW-0067">ATP-binding</keyword>
<keyword evidence="11" id="KW-0812">Transmembrane</keyword>
<dbReference type="PANTHER" id="PTHR47634">
    <property type="entry name" value="PROTEIN KINASE DOMAIN-CONTAINING PROTEIN-RELATED"/>
    <property type="match status" value="1"/>
</dbReference>
<feature type="binding site" evidence="9">
    <location>
        <position position="96"/>
    </location>
    <ligand>
        <name>ATP</name>
        <dbReference type="ChEBI" id="CHEBI:30616"/>
    </ligand>
</feature>
<keyword evidence="2" id="KW-0723">Serine/threonine-protein kinase</keyword>
<dbReference type="InterPro" id="IPR011009">
    <property type="entry name" value="Kinase-like_dom_sf"/>
</dbReference>
<dbReference type="GO" id="GO:0050684">
    <property type="term" value="P:regulation of mRNA processing"/>
    <property type="evidence" value="ECO:0007669"/>
    <property type="project" value="TreeGrafter"/>
</dbReference>
<dbReference type="PROSITE" id="PS50011">
    <property type="entry name" value="PROTEIN_KINASE_DOM"/>
    <property type="match status" value="1"/>
</dbReference>
<dbReference type="AlphaFoldDB" id="A0A9W8TRM9"/>
<dbReference type="EMBL" id="JANPWZ010000072">
    <property type="protein sequence ID" value="KAJ3579655.1"/>
    <property type="molecule type" value="Genomic_DNA"/>
</dbReference>
<reference evidence="13" key="1">
    <citation type="submission" date="2022-07" db="EMBL/GenBank/DDBJ databases">
        <title>Genome Sequence of Xylaria arbuscula.</title>
        <authorList>
            <person name="Buettner E."/>
        </authorList>
    </citation>
    <scope>NUCLEOTIDE SEQUENCE</scope>
    <source>
        <strain evidence="13">VT107</strain>
    </source>
</reference>
<evidence type="ECO:0000256" key="10">
    <source>
        <dbReference type="SAM" id="MobiDB-lite"/>
    </source>
</evidence>
<name>A0A9W8TRM9_9PEZI</name>
<keyword evidence="11" id="KW-1133">Transmembrane helix</keyword>
<dbReference type="InterPro" id="IPR017441">
    <property type="entry name" value="Protein_kinase_ATP_BS"/>
</dbReference>
<evidence type="ECO:0000256" key="6">
    <source>
        <dbReference type="ARBA" id="ARBA00022840"/>
    </source>
</evidence>
<feature type="region of interest" description="Disordered" evidence="10">
    <location>
        <begin position="1"/>
        <end position="26"/>
    </location>
</feature>
<keyword evidence="14" id="KW-1185">Reference proteome</keyword>
<evidence type="ECO:0000256" key="5">
    <source>
        <dbReference type="ARBA" id="ARBA00022777"/>
    </source>
</evidence>
<comment type="caution">
    <text evidence="13">The sequence shown here is derived from an EMBL/GenBank/DDBJ whole genome shotgun (WGS) entry which is preliminary data.</text>
</comment>
<dbReference type="InterPro" id="IPR000719">
    <property type="entry name" value="Prot_kinase_dom"/>
</dbReference>
<organism evidence="13 14">
    <name type="scientific">Xylaria arbuscula</name>
    <dbReference type="NCBI Taxonomy" id="114810"/>
    <lineage>
        <taxon>Eukaryota</taxon>
        <taxon>Fungi</taxon>
        <taxon>Dikarya</taxon>
        <taxon>Ascomycota</taxon>
        <taxon>Pezizomycotina</taxon>
        <taxon>Sordariomycetes</taxon>
        <taxon>Xylariomycetidae</taxon>
        <taxon>Xylariales</taxon>
        <taxon>Xylariaceae</taxon>
        <taxon>Xylaria</taxon>
    </lineage>
</organism>
<dbReference type="Proteomes" id="UP001148614">
    <property type="component" value="Unassembled WGS sequence"/>
</dbReference>
<accession>A0A9W8TRM9</accession>
<keyword evidence="11" id="KW-0472">Membrane</keyword>
<proteinExistence type="predicted"/>
<sequence length="553" mass="62001">MSANVSETPSVSVCESRSNAKAEMDQSAEPDETLCIGYGLEWVENVKDYRPGGLHPVDMFDMLDGRFEVIHKLGNGGMSTVWLCYQKEIKSWRAVKINKASQSHDDSPEIRIMEILKKDGSVLRSDSHVVMPLEIFWIDGPNGRHLCTVLPLLGPTLTAWRENYLGTDATRINNACYQLTKGLAFLHSRGICHGDLRPGNALMRLKGNGLDEFEPEDLFQMLTYPNRREVYTIEGERSAHSPKFVIEPLCWPELTKYISDDVAIVDFGEAFEKSSPPSSLGIPRMYAAPEILYGGFSPGIGSDIWSLAFSILVIRTCTTLGSTFCAPLCAMERFAGPIPPPFRQTAAEELYKENMRYGKRTGEMEKPMHPEESDQITGEALVGLTTNTTDNSGVHELELELSQELYGEVSAPGDDGKVHFDWIRYRLPETEVKILADLLSQLLKYQPDQRMRTSEILKHAWFKGIPEVVSIVDEEPVITAPEEPSSTAPSLRNHVVRFWESIRTRLPTGRRLQISAPLLVLGITFGVCTIGYRFLTAGVTYQNVRVIRIILQE</sequence>
<evidence type="ECO:0000313" key="14">
    <source>
        <dbReference type="Proteomes" id="UP001148614"/>
    </source>
</evidence>
<protein>
    <recommendedName>
        <fullName evidence="1">non-specific serine/threonine protein kinase</fullName>
        <ecNumber evidence="1">2.7.11.1</ecNumber>
    </recommendedName>
</protein>
<feature type="compositionally biased region" description="Polar residues" evidence="10">
    <location>
        <begin position="1"/>
        <end position="17"/>
    </location>
</feature>
<evidence type="ECO:0000313" key="13">
    <source>
        <dbReference type="EMBL" id="KAJ3579655.1"/>
    </source>
</evidence>
<dbReference type="GO" id="GO:0005524">
    <property type="term" value="F:ATP binding"/>
    <property type="evidence" value="ECO:0007669"/>
    <property type="project" value="UniProtKB-UniRule"/>
</dbReference>
<evidence type="ECO:0000256" key="1">
    <source>
        <dbReference type="ARBA" id="ARBA00012513"/>
    </source>
</evidence>
<dbReference type="EC" id="2.7.11.1" evidence="1"/>
<evidence type="ECO:0000256" key="8">
    <source>
        <dbReference type="ARBA" id="ARBA00048679"/>
    </source>
</evidence>
<dbReference type="GO" id="GO:0000245">
    <property type="term" value="P:spliceosomal complex assembly"/>
    <property type="evidence" value="ECO:0007669"/>
    <property type="project" value="TreeGrafter"/>
</dbReference>